<dbReference type="InterPro" id="IPR015143">
    <property type="entry name" value="L27_1"/>
</dbReference>
<sequence length="143" mass="16531">MLGLNTTEFSSMSTRRDTERALHLLYSYQAELGSPEQQQLRTSLQQVLCMLRSDLFQALLDIQEWYEVMLRCTQSEATEHSQMEPYQSKRMQDPENPQTQGEMPSGLEIQCVRVMARTTEQKERALTLLSPLHTTLPKGPLIR</sequence>
<dbReference type="AlphaFoldDB" id="A0A974C6L9"/>
<accession>A0A974C6L9</accession>
<evidence type="ECO:0000256" key="1">
    <source>
        <dbReference type="SAM" id="MobiDB-lite"/>
    </source>
</evidence>
<dbReference type="Proteomes" id="UP000694892">
    <property type="component" value="Chromosome 8L"/>
</dbReference>
<dbReference type="Pfam" id="PF09058">
    <property type="entry name" value="L27_1"/>
    <property type="match status" value="1"/>
</dbReference>
<proteinExistence type="predicted"/>
<gene>
    <name evidence="3" type="ORF">XELAEV_18038672mg</name>
</gene>
<dbReference type="SMART" id="SM00569">
    <property type="entry name" value="L27"/>
    <property type="match status" value="1"/>
</dbReference>
<organism evidence="3 4">
    <name type="scientific">Xenopus laevis</name>
    <name type="common">African clawed frog</name>
    <dbReference type="NCBI Taxonomy" id="8355"/>
    <lineage>
        <taxon>Eukaryota</taxon>
        <taxon>Metazoa</taxon>
        <taxon>Chordata</taxon>
        <taxon>Craniata</taxon>
        <taxon>Vertebrata</taxon>
        <taxon>Euteleostomi</taxon>
        <taxon>Amphibia</taxon>
        <taxon>Batrachia</taxon>
        <taxon>Anura</taxon>
        <taxon>Pipoidea</taxon>
        <taxon>Pipidae</taxon>
        <taxon>Xenopodinae</taxon>
        <taxon>Xenopus</taxon>
        <taxon>Xenopus</taxon>
    </lineage>
</organism>
<reference evidence="4" key="1">
    <citation type="journal article" date="2016" name="Nature">
        <title>Genome evolution in the allotetraploid frog Xenopus laevis.</title>
        <authorList>
            <person name="Session A.M."/>
            <person name="Uno Y."/>
            <person name="Kwon T."/>
            <person name="Chapman J.A."/>
            <person name="Toyoda A."/>
            <person name="Takahashi S."/>
            <person name="Fukui A."/>
            <person name="Hikosaka A."/>
            <person name="Suzuki A."/>
            <person name="Kondo M."/>
            <person name="van Heeringen S.J."/>
            <person name="Quigley I."/>
            <person name="Heinz S."/>
            <person name="Ogino H."/>
            <person name="Ochi H."/>
            <person name="Hellsten U."/>
            <person name="Lyons J.B."/>
            <person name="Simakov O."/>
            <person name="Putnam N."/>
            <person name="Stites J."/>
            <person name="Kuroki Y."/>
            <person name="Tanaka T."/>
            <person name="Michiue T."/>
            <person name="Watanabe M."/>
            <person name="Bogdanovic O."/>
            <person name="Lister R."/>
            <person name="Georgiou G."/>
            <person name="Paranjpe S.S."/>
            <person name="van Kruijsbergen I."/>
            <person name="Shu S."/>
            <person name="Carlson J."/>
            <person name="Kinoshita T."/>
            <person name="Ohta Y."/>
            <person name="Mawaribuchi S."/>
            <person name="Jenkins J."/>
            <person name="Grimwood J."/>
            <person name="Schmutz J."/>
            <person name="Mitros T."/>
            <person name="Mozaffari S.V."/>
            <person name="Suzuki Y."/>
            <person name="Haramoto Y."/>
            <person name="Yamamoto T.S."/>
            <person name="Takagi C."/>
            <person name="Heald R."/>
            <person name="Miller K."/>
            <person name="Haudenschild C."/>
            <person name="Kitzman J."/>
            <person name="Nakayama T."/>
            <person name="Izutsu Y."/>
            <person name="Robert J."/>
            <person name="Fortriede J."/>
            <person name="Burns K."/>
            <person name="Lotay V."/>
            <person name="Karimi K."/>
            <person name="Yasuoka Y."/>
            <person name="Dichmann D.S."/>
            <person name="Flajnik M.F."/>
            <person name="Houston D.W."/>
            <person name="Shendure J."/>
            <person name="DuPasquier L."/>
            <person name="Vize P.D."/>
            <person name="Zorn A.M."/>
            <person name="Ito M."/>
            <person name="Marcotte E.M."/>
            <person name="Wallingford J.B."/>
            <person name="Ito Y."/>
            <person name="Asashima M."/>
            <person name="Ueno N."/>
            <person name="Matsuda Y."/>
            <person name="Veenstra G.J."/>
            <person name="Fujiyama A."/>
            <person name="Harland R.M."/>
            <person name="Taira M."/>
            <person name="Rokhsar D.S."/>
        </authorList>
    </citation>
    <scope>NUCLEOTIDE SEQUENCE [LARGE SCALE GENOMIC DNA]</scope>
    <source>
        <strain evidence="4">J</strain>
    </source>
</reference>
<evidence type="ECO:0000313" key="3">
    <source>
        <dbReference type="EMBL" id="OCT67377.1"/>
    </source>
</evidence>
<feature type="domain" description="L27" evidence="2">
    <location>
        <begin position="14"/>
        <end position="74"/>
    </location>
</feature>
<dbReference type="EMBL" id="CM004480">
    <property type="protein sequence ID" value="OCT67377.1"/>
    <property type="molecule type" value="Genomic_DNA"/>
</dbReference>
<dbReference type="InterPro" id="IPR004172">
    <property type="entry name" value="L27_dom"/>
</dbReference>
<name>A0A974C6L9_XENLA</name>
<dbReference type="PROSITE" id="PS51022">
    <property type="entry name" value="L27"/>
    <property type="match status" value="1"/>
</dbReference>
<dbReference type="SUPFAM" id="SSF101288">
    <property type="entry name" value="L27 domain"/>
    <property type="match status" value="1"/>
</dbReference>
<dbReference type="Gene3D" id="1.10.287.470">
    <property type="entry name" value="Helix hairpin bin"/>
    <property type="match status" value="1"/>
</dbReference>
<evidence type="ECO:0000259" key="2">
    <source>
        <dbReference type="PROSITE" id="PS51022"/>
    </source>
</evidence>
<protein>
    <recommendedName>
        <fullName evidence="2">L27 domain-containing protein</fullName>
    </recommendedName>
</protein>
<feature type="region of interest" description="Disordered" evidence="1">
    <location>
        <begin position="77"/>
        <end position="104"/>
    </location>
</feature>
<dbReference type="InterPro" id="IPR036892">
    <property type="entry name" value="L27_dom_sf"/>
</dbReference>
<evidence type="ECO:0000313" key="4">
    <source>
        <dbReference type="Proteomes" id="UP000694892"/>
    </source>
</evidence>